<reference evidence="3 4" key="1">
    <citation type="journal article" date="2013" name="Genome Announc.">
        <title>Draft Genome Sequence of the Lignocellulose Decomposer Thermobifida fusca Strain TM51.</title>
        <authorList>
            <person name="Toth A."/>
            <person name="Barna T."/>
            <person name="Nagy I."/>
            <person name="Horvath B."/>
            <person name="Nagy I."/>
            <person name="Tancsics A."/>
            <person name="Kriszt B."/>
            <person name="Baka E."/>
            <person name="Fekete C."/>
            <person name="Kukolya J."/>
        </authorList>
    </citation>
    <scope>NUCLEOTIDE SEQUENCE [LARGE SCALE GENOMIC DNA]</scope>
    <source>
        <strain evidence="3 4">TM51</strain>
    </source>
</reference>
<evidence type="ECO:0000256" key="2">
    <source>
        <dbReference type="SAM" id="Phobius"/>
    </source>
</evidence>
<dbReference type="AlphaFoldDB" id="A0A9P2T8W9"/>
<sequence>MTEYATGTPQGDGRYRYFFRDDSSGDTQRVEVLIEAVDPQTAEQLAAEAALAEQATEAVMNETGGRFPHSLAEYVGTRTGTNGAQSTLVLRMPKGRGQPFFLEPKIQQTPGILPVPPKAVRKIAIDIYEALTVLHSVGYVHGAVNTESLVWNRREAVLARYRRMASDPDGRQGAIDVADAARLLYHVAIGRPLNGDTLPPGDQRELNSRLFGLGDLIAAALDQQERRISASEAWARASRLVPVENSTAAATPAERREDSPEEAEARHRFRAIRTRHEDIRRRRYPPAPPSAEPRWTPPVSEELPSRSLGRVLLDEGIGAFARRLLGRIGKPAAAASRLVNGKAAVLLLVIVLVVLLGRIL</sequence>
<keyword evidence="2" id="KW-0812">Transmembrane</keyword>
<name>A0A9P2T8W9_THEFU</name>
<dbReference type="SUPFAM" id="SSF56112">
    <property type="entry name" value="Protein kinase-like (PK-like)"/>
    <property type="match status" value="1"/>
</dbReference>
<evidence type="ECO:0008006" key="5">
    <source>
        <dbReference type="Google" id="ProtNLM"/>
    </source>
</evidence>
<keyword evidence="4" id="KW-1185">Reference proteome</keyword>
<dbReference type="RefSeq" id="WP_016188961.1">
    <property type="nucleotide sequence ID" value="NZ_AOSG01000058.1"/>
</dbReference>
<organism evidence="3 4">
    <name type="scientific">Thermobifida fusca TM51</name>
    <dbReference type="NCBI Taxonomy" id="1169414"/>
    <lineage>
        <taxon>Bacteria</taxon>
        <taxon>Bacillati</taxon>
        <taxon>Actinomycetota</taxon>
        <taxon>Actinomycetes</taxon>
        <taxon>Streptosporangiales</taxon>
        <taxon>Nocardiopsidaceae</taxon>
        <taxon>Thermobifida</taxon>
    </lineage>
</organism>
<dbReference type="EMBL" id="AOSG01000058">
    <property type="protein sequence ID" value="EOR70841.1"/>
    <property type="molecule type" value="Genomic_DNA"/>
</dbReference>
<keyword evidence="2" id="KW-0472">Membrane</keyword>
<dbReference type="InterPro" id="IPR011009">
    <property type="entry name" value="Kinase-like_dom_sf"/>
</dbReference>
<gene>
    <name evidence="3" type="ORF">TM51_10697</name>
</gene>
<feature type="compositionally biased region" description="Basic and acidic residues" evidence="1">
    <location>
        <begin position="253"/>
        <end position="265"/>
    </location>
</feature>
<feature type="region of interest" description="Disordered" evidence="1">
    <location>
        <begin position="245"/>
        <end position="265"/>
    </location>
</feature>
<keyword evidence="2" id="KW-1133">Transmembrane helix</keyword>
<evidence type="ECO:0000313" key="3">
    <source>
        <dbReference type="EMBL" id="EOR70841.1"/>
    </source>
</evidence>
<dbReference type="Proteomes" id="UP000014184">
    <property type="component" value="Unassembled WGS sequence"/>
</dbReference>
<dbReference type="Gene3D" id="1.10.510.10">
    <property type="entry name" value="Transferase(Phosphotransferase) domain 1"/>
    <property type="match status" value="1"/>
</dbReference>
<feature type="transmembrane region" description="Helical" evidence="2">
    <location>
        <begin position="338"/>
        <end position="357"/>
    </location>
</feature>
<protein>
    <recommendedName>
        <fullName evidence="5">Protein kinase domain-containing protein</fullName>
    </recommendedName>
</protein>
<evidence type="ECO:0000256" key="1">
    <source>
        <dbReference type="SAM" id="MobiDB-lite"/>
    </source>
</evidence>
<comment type="caution">
    <text evidence="3">The sequence shown here is derived from an EMBL/GenBank/DDBJ whole genome shotgun (WGS) entry which is preliminary data.</text>
</comment>
<proteinExistence type="predicted"/>
<evidence type="ECO:0000313" key="4">
    <source>
        <dbReference type="Proteomes" id="UP000014184"/>
    </source>
</evidence>
<feature type="region of interest" description="Disordered" evidence="1">
    <location>
        <begin position="278"/>
        <end position="301"/>
    </location>
</feature>
<accession>A0A9P2T8W9</accession>